<keyword evidence="1" id="KW-0812">Transmembrane</keyword>
<organism evidence="2 3">
    <name type="scientific">Candidatus Scalindua rubra</name>
    <dbReference type="NCBI Taxonomy" id="1872076"/>
    <lineage>
        <taxon>Bacteria</taxon>
        <taxon>Pseudomonadati</taxon>
        <taxon>Planctomycetota</taxon>
        <taxon>Candidatus Brocadiia</taxon>
        <taxon>Candidatus Brocadiales</taxon>
        <taxon>Candidatus Scalinduaceae</taxon>
        <taxon>Candidatus Scalindua</taxon>
    </lineage>
</organism>
<dbReference type="AlphaFoldDB" id="A0A1E3X2X7"/>
<protein>
    <submittedName>
        <fullName evidence="2">Uncharacterized protein</fullName>
    </submittedName>
</protein>
<sequence>MDISTISDKVFQIGKLGKLPSFVLGCICWTFILLPIELLELLGITNLVENYRSYLGIGAILFPVYLISFIAYENSSGHLVQWIIIKRVNKRLRNLTEDEKDALRPYIDENKRTRKFRLSSGIGEGLVSKAILYRSSQLGEIGDVFPYNIKIMRLII</sequence>
<keyword evidence="1" id="KW-0472">Membrane</keyword>
<evidence type="ECO:0000313" key="3">
    <source>
        <dbReference type="Proteomes" id="UP000094056"/>
    </source>
</evidence>
<gene>
    <name evidence="2" type="ORF">SCARUB_04901</name>
</gene>
<name>A0A1E3X2X7_9BACT</name>
<evidence type="ECO:0000256" key="1">
    <source>
        <dbReference type="SAM" id="Phobius"/>
    </source>
</evidence>
<feature type="transmembrane region" description="Helical" evidence="1">
    <location>
        <begin position="21"/>
        <end position="39"/>
    </location>
</feature>
<dbReference type="Proteomes" id="UP000094056">
    <property type="component" value="Unassembled WGS sequence"/>
</dbReference>
<reference evidence="2 3" key="1">
    <citation type="submission" date="2016-07" db="EMBL/GenBank/DDBJ databases">
        <title>Draft genome of Scalindua rubra, obtained from a brine-seawater interface in the Red Sea, sheds light on salt adaptation in anammox bacteria.</title>
        <authorList>
            <person name="Speth D.R."/>
            <person name="Lagkouvardos I."/>
            <person name="Wang Y."/>
            <person name="Qian P.-Y."/>
            <person name="Dutilh B.E."/>
            <person name="Jetten M.S."/>
        </authorList>
    </citation>
    <scope>NUCLEOTIDE SEQUENCE [LARGE SCALE GENOMIC DNA]</scope>
    <source>
        <strain evidence="2">BSI-1</strain>
    </source>
</reference>
<accession>A0A1E3X2X7</accession>
<proteinExistence type="predicted"/>
<evidence type="ECO:0000313" key="2">
    <source>
        <dbReference type="EMBL" id="ODS29996.1"/>
    </source>
</evidence>
<dbReference type="Pfam" id="PF14163">
    <property type="entry name" value="SieB"/>
    <property type="match status" value="1"/>
</dbReference>
<dbReference type="EMBL" id="MAYW01000310">
    <property type="protein sequence ID" value="ODS29996.1"/>
    <property type="molecule type" value="Genomic_DNA"/>
</dbReference>
<dbReference type="InterPro" id="IPR025982">
    <property type="entry name" value="SieB"/>
</dbReference>
<keyword evidence="1" id="KW-1133">Transmembrane helix</keyword>
<feature type="transmembrane region" description="Helical" evidence="1">
    <location>
        <begin position="51"/>
        <end position="72"/>
    </location>
</feature>
<comment type="caution">
    <text evidence="2">The sequence shown here is derived from an EMBL/GenBank/DDBJ whole genome shotgun (WGS) entry which is preliminary data.</text>
</comment>